<protein>
    <submittedName>
        <fullName evidence="1">Uncharacterized protein</fullName>
    </submittedName>
</protein>
<evidence type="ECO:0000313" key="2">
    <source>
        <dbReference type="Proteomes" id="UP000326179"/>
    </source>
</evidence>
<organism evidence="1 2">
    <name type="scientific">Streptomyces fagopyri</name>
    <dbReference type="NCBI Taxonomy" id="2662397"/>
    <lineage>
        <taxon>Bacteria</taxon>
        <taxon>Bacillati</taxon>
        <taxon>Actinomycetota</taxon>
        <taxon>Actinomycetes</taxon>
        <taxon>Kitasatosporales</taxon>
        <taxon>Streptomycetaceae</taxon>
        <taxon>Streptomyces</taxon>
    </lineage>
</organism>
<dbReference type="KEGG" id="sfy:GFH48_18965"/>
<name>A0A5Q0LDS4_9ACTN</name>
<dbReference type="EMBL" id="CP045643">
    <property type="protein sequence ID" value="QFZ75071.1"/>
    <property type="molecule type" value="Genomic_DNA"/>
</dbReference>
<dbReference type="RefSeq" id="WP_153289346.1">
    <property type="nucleotide sequence ID" value="NZ_CP045643.1"/>
</dbReference>
<evidence type="ECO:0000313" key="1">
    <source>
        <dbReference type="EMBL" id="QFZ75071.1"/>
    </source>
</evidence>
<sequence>MTRHGQDPADRPVVVNDDVRLRYAAERAQRQLTIDSIRADLEAQPSPRSIQAAARRWCNEITAMAEALAKQRRSTA</sequence>
<proteinExistence type="predicted"/>
<gene>
    <name evidence="1" type="ORF">GFH48_18965</name>
</gene>
<dbReference type="AlphaFoldDB" id="A0A5Q0LDS4"/>
<keyword evidence="2" id="KW-1185">Reference proteome</keyword>
<reference evidence="1 2" key="1">
    <citation type="submission" date="2019-10" db="EMBL/GenBank/DDBJ databases">
        <title>A novel species.</title>
        <authorList>
            <person name="Gao J."/>
        </authorList>
    </citation>
    <scope>NUCLEOTIDE SEQUENCE [LARGE SCALE GENOMIC DNA]</scope>
    <source>
        <strain evidence="1 2">QMT-28</strain>
    </source>
</reference>
<dbReference type="Proteomes" id="UP000326179">
    <property type="component" value="Chromosome"/>
</dbReference>
<accession>A0A5Q0LDS4</accession>